<keyword evidence="4" id="KW-1185">Reference proteome</keyword>
<dbReference type="PANTHER" id="PTHR13847:SF287">
    <property type="entry name" value="FAD-DEPENDENT OXIDOREDUCTASE DOMAIN-CONTAINING PROTEIN 1"/>
    <property type="match status" value="1"/>
</dbReference>
<evidence type="ECO:0000259" key="2">
    <source>
        <dbReference type="Pfam" id="PF01266"/>
    </source>
</evidence>
<dbReference type="Gene3D" id="3.30.9.10">
    <property type="entry name" value="D-Amino Acid Oxidase, subunit A, domain 2"/>
    <property type="match status" value="1"/>
</dbReference>
<evidence type="ECO:0000313" key="4">
    <source>
        <dbReference type="Proteomes" id="UP001179614"/>
    </source>
</evidence>
<organism evidence="3 4">
    <name type="scientific">Bradyrhizobium xenonodulans</name>
    <dbReference type="NCBI Taxonomy" id="2736875"/>
    <lineage>
        <taxon>Bacteria</taxon>
        <taxon>Pseudomonadati</taxon>
        <taxon>Pseudomonadota</taxon>
        <taxon>Alphaproteobacteria</taxon>
        <taxon>Hyphomicrobiales</taxon>
        <taxon>Nitrobacteraceae</taxon>
        <taxon>Bradyrhizobium</taxon>
    </lineage>
</organism>
<proteinExistence type="predicted"/>
<sequence length="378" mass="39838">MSNECLTVVGGGLVGAAIAYGAARAGARVRLLDQGDVAFRASRGNFGLVWVSSKGSGVPRYARWSRDAAKLWPALHKELLELTGVDSGLRQPGGFWLGFSEAEVEARAKVLEKIDREAGGVPFQMMEPAELRQYLPGLGSAVVGGSFGPLDGHANPLMLLHGLHAGLRLKGADVINGVDVKQVKYDASSSLFEAIAGDGQSWKSERIVLAAGLGNASLTPQVGLCAPVAATRGQVLITERLKPFLDYPTNKARQTVEGTVQIGSTSEDVGLNDGTSSDKIEWLARRAVATFPALAQARLVRAWGALRPLTPDGYPVYQESPSCPGAYVATCHSGVTLASAHALVIGPWMSGLAQTPAEFDVFKGDRFAGPNTSVSHDH</sequence>
<dbReference type="Gene3D" id="3.50.50.60">
    <property type="entry name" value="FAD/NAD(P)-binding domain"/>
    <property type="match status" value="1"/>
</dbReference>
<dbReference type="SUPFAM" id="SSF54373">
    <property type="entry name" value="FAD-linked reductases, C-terminal domain"/>
    <property type="match status" value="1"/>
</dbReference>
<reference evidence="3" key="1">
    <citation type="submission" date="2021-12" db="EMBL/GenBank/DDBJ databases">
        <title>Bradyrhizobium xenonodulans sp. nov.</title>
        <authorList>
            <person name="Claassens R."/>
            <person name="Venter S.N."/>
            <person name="Beukes C.W."/>
            <person name="Stepkowski T."/>
            <person name="Steenkamp E.T."/>
        </authorList>
    </citation>
    <scope>NUCLEOTIDE SEQUENCE</scope>
    <source>
        <strain evidence="3">14AB</strain>
    </source>
</reference>
<dbReference type="Proteomes" id="UP001179614">
    <property type="component" value="Chromosome"/>
</dbReference>
<dbReference type="PANTHER" id="PTHR13847">
    <property type="entry name" value="SARCOSINE DEHYDROGENASE-RELATED"/>
    <property type="match status" value="1"/>
</dbReference>
<protein>
    <submittedName>
        <fullName evidence="3">FAD-binding oxidoreductase</fullName>
    </submittedName>
</protein>
<keyword evidence="1" id="KW-0560">Oxidoreductase</keyword>
<dbReference type="Pfam" id="PF01266">
    <property type="entry name" value="DAO"/>
    <property type="match status" value="1"/>
</dbReference>
<dbReference type="RefSeq" id="WP_270162044.1">
    <property type="nucleotide sequence ID" value="NZ_CP089391.1"/>
</dbReference>
<dbReference type="SUPFAM" id="SSF51905">
    <property type="entry name" value="FAD/NAD(P)-binding domain"/>
    <property type="match status" value="1"/>
</dbReference>
<accession>A0ABY7MED8</accession>
<name>A0ABY7MED8_9BRAD</name>
<dbReference type="EMBL" id="CP089391">
    <property type="protein sequence ID" value="WBL76770.1"/>
    <property type="molecule type" value="Genomic_DNA"/>
</dbReference>
<dbReference type="InterPro" id="IPR006076">
    <property type="entry name" value="FAD-dep_OxRdtase"/>
</dbReference>
<gene>
    <name evidence="3" type="ORF">I3J27_27630</name>
</gene>
<evidence type="ECO:0000313" key="3">
    <source>
        <dbReference type="EMBL" id="WBL76770.1"/>
    </source>
</evidence>
<feature type="domain" description="FAD dependent oxidoreductase" evidence="2">
    <location>
        <begin position="7"/>
        <end position="343"/>
    </location>
</feature>
<dbReference type="InterPro" id="IPR036188">
    <property type="entry name" value="FAD/NAD-bd_sf"/>
</dbReference>
<evidence type="ECO:0000256" key="1">
    <source>
        <dbReference type="ARBA" id="ARBA00023002"/>
    </source>
</evidence>